<keyword evidence="2" id="KW-1185">Reference proteome</keyword>
<organism evidence="1 2">
    <name type="scientific">Periweissella beninensis</name>
    <dbReference type="NCBI Taxonomy" id="504936"/>
    <lineage>
        <taxon>Bacteria</taxon>
        <taxon>Bacillati</taxon>
        <taxon>Bacillota</taxon>
        <taxon>Bacilli</taxon>
        <taxon>Lactobacillales</taxon>
        <taxon>Lactobacillaceae</taxon>
        <taxon>Periweissella</taxon>
    </lineage>
</organism>
<proteinExistence type="predicted"/>
<protein>
    <submittedName>
        <fullName evidence="1">Sigma-70 family RNA polymerase sigma factor</fullName>
    </submittedName>
</protein>
<dbReference type="EMBL" id="JAGMVS010000051">
    <property type="protein sequence ID" value="MCM2437126.1"/>
    <property type="molecule type" value="Genomic_DNA"/>
</dbReference>
<dbReference type="RefSeq" id="WP_205144256.1">
    <property type="nucleotide sequence ID" value="NZ_JAFBDN010000027.1"/>
</dbReference>
<dbReference type="Proteomes" id="UP001057481">
    <property type="component" value="Unassembled WGS sequence"/>
</dbReference>
<evidence type="ECO:0000313" key="2">
    <source>
        <dbReference type="Proteomes" id="UP001057481"/>
    </source>
</evidence>
<evidence type="ECO:0000313" key="1">
    <source>
        <dbReference type="EMBL" id="MCM2437126.1"/>
    </source>
</evidence>
<name>A0ABT0VH29_9LACO</name>
<accession>A0ABT0VH29</accession>
<reference evidence="1" key="1">
    <citation type="submission" date="2021-04" db="EMBL/GenBank/DDBJ databases">
        <title>Taxonomic assessment of Weissella genus.</title>
        <authorList>
            <person name="Fanelli F."/>
            <person name="Chieffi D."/>
            <person name="Dell'Aquila A."/>
            <person name="Gyu-Sung C."/>
            <person name="Franz C.M.A.P."/>
            <person name="Fusco V."/>
        </authorList>
    </citation>
    <scope>NUCLEOTIDE SEQUENCE</scope>
    <source>
        <strain evidence="1">LMG 25373</strain>
    </source>
</reference>
<sequence length="174" mass="20558">MDPQVAYQVISSNESQATIYGVLRHLDLKPNHPNYEDYVQEAWVVFYLWLQEPKAKWLSPKQQRSIGYTRMYRHLINLLIHDQRHAQHRDDGDVPSVMQLITNDTPKWQLDWLGLPLSTRQLKIIWYLVEYGENQQVVAQKLGVNRKTIQRELSAIRKIIRANNLIAEVKKCKI</sequence>
<comment type="caution">
    <text evidence="1">The sequence shown here is derived from an EMBL/GenBank/DDBJ whole genome shotgun (WGS) entry which is preliminary data.</text>
</comment>
<gene>
    <name evidence="1" type="ORF">KAK10_04185</name>
</gene>